<dbReference type="InterPro" id="IPR015889">
    <property type="entry name" value="Intradiol_dOase_core"/>
</dbReference>
<gene>
    <name evidence="9" type="ORF">ENY07_06655</name>
</gene>
<dbReference type="SUPFAM" id="SSF49482">
    <property type="entry name" value="Aromatic compound dioxygenase"/>
    <property type="match status" value="1"/>
</dbReference>
<dbReference type="AlphaFoldDB" id="A0A8J4M611"/>
<evidence type="ECO:0000256" key="6">
    <source>
        <dbReference type="ARBA" id="ARBA00023004"/>
    </source>
</evidence>
<keyword evidence="5" id="KW-0560">Oxidoreductase</keyword>
<comment type="similarity">
    <text evidence="2">Belongs to the intradiol ring-cleavage dioxygenase family.</text>
</comment>
<dbReference type="InterPro" id="IPR000627">
    <property type="entry name" value="Intradiol_dOase_C"/>
</dbReference>
<keyword evidence="6" id="KW-0408">Iron</keyword>
<dbReference type="PANTHER" id="PTHR33711">
    <property type="entry name" value="DIOXYGENASE, PUTATIVE (AFU_ORTHOLOGUE AFUA_2G02910)-RELATED"/>
    <property type="match status" value="1"/>
</dbReference>
<dbReference type="PANTHER" id="PTHR33711:SF7">
    <property type="entry name" value="INTRADIOL RING-CLEAVAGE DIOXYGENASES DOMAIN-CONTAINING PROTEIN-RELATED"/>
    <property type="match status" value="1"/>
</dbReference>
<dbReference type="InterPro" id="IPR007535">
    <property type="entry name" value="Catechol_dOase_N"/>
</dbReference>
<dbReference type="GO" id="GO:0008199">
    <property type="term" value="F:ferric iron binding"/>
    <property type="evidence" value="ECO:0007669"/>
    <property type="project" value="InterPro"/>
</dbReference>
<dbReference type="GO" id="GO:0009712">
    <property type="term" value="P:catechol-containing compound metabolic process"/>
    <property type="evidence" value="ECO:0007669"/>
    <property type="project" value="InterPro"/>
</dbReference>
<proteinExistence type="inferred from homology"/>
<dbReference type="Gene3D" id="2.60.130.10">
    <property type="entry name" value="Aromatic compound dioxygenase"/>
    <property type="match status" value="1"/>
</dbReference>
<organism evidence="9">
    <name type="scientific">Acidicaldus sp</name>
    <dbReference type="NCBI Taxonomy" id="1872105"/>
    <lineage>
        <taxon>Bacteria</taxon>
        <taxon>Pseudomonadati</taxon>
        <taxon>Pseudomonadota</taxon>
        <taxon>Alphaproteobacteria</taxon>
        <taxon>Acetobacterales</taxon>
        <taxon>Acetobacteraceae</taxon>
        <taxon>Acidicaldus</taxon>
    </lineage>
</organism>
<evidence type="ECO:0000256" key="3">
    <source>
        <dbReference type="ARBA" id="ARBA00022723"/>
    </source>
</evidence>
<evidence type="ECO:0000259" key="7">
    <source>
        <dbReference type="Pfam" id="PF00775"/>
    </source>
</evidence>
<protein>
    <submittedName>
        <fullName evidence="9">Hydroxyquinol 1,2-dioxygenase</fullName>
    </submittedName>
</protein>
<evidence type="ECO:0000256" key="2">
    <source>
        <dbReference type="ARBA" id="ARBA00007825"/>
    </source>
</evidence>
<comment type="cofactor">
    <cofactor evidence="1">
        <name>Fe(3+)</name>
        <dbReference type="ChEBI" id="CHEBI:29034"/>
    </cofactor>
</comment>
<dbReference type="EMBL" id="DTQM01000122">
    <property type="protein sequence ID" value="HGC42884.1"/>
    <property type="molecule type" value="Genomic_DNA"/>
</dbReference>
<reference evidence="9" key="1">
    <citation type="journal article" date="2020" name="mSystems">
        <title>Genome- and Community-Level Interaction Insights into Carbon Utilization and Element Cycling Functions of Hydrothermarchaeota in Hydrothermal Sediment.</title>
        <authorList>
            <person name="Zhou Z."/>
            <person name="Liu Y."/>
            <person name="Xu W."/>
            <person name="Pan J."/>
            <person name="Luo Z.H."/>
            <person name="Li M."/>
        </authorList>
    </citation>
    <scope>NUCLEOTIDE SEQUENCE</scope>
    <source>
        <strain evidence="9">SpSt-997</strain>
    </source>
</reference>
<evidence type="ECO:0000259" key="8">
    <source>
        <dbReference type="Pfam" id="PF04444"/>
    </source>
</evidence>
<dbReference type="InterPro" id="IPR050770">
    <property type="entry name" value="Intradiol_RC_Dioxygenase"/>
</dbReference>
<feature type="domain" description="Catechol dioxygenase N-terminal" evidence="8">
    <location>
        <begin position="23"/>
        <end position="95"/>
    </location>
</feature>
<comment type="caution">
    <text evidence="9">The sequence shown here is derived from an EMBL/GenBank/DDBJ whole genome shotgun (WGS) entry which is preliminary data.</text>
</comment>
<evidence type="ECO:0000313" key="9">
    <source>
        <dbReference type="EMBL" id="HGC42884.1"/>
    </source>
</evidence>
<dbReference type="Pfam" id="PF04444">
    <property type="entry name" value="Dioxygenase_N"/>
    <property type="match status" value="1"/>
</dbReference>
<keyword evidence="3" id="KW-0479">Metal-binding</keyword>
<accession>A0A8J4M611</accession>
<sequence>MREFDEANITAEVLRRLEAAPAPRAREIIGALVRHLHAFVREVAPTEAEWAQAIDFLTRTGQMCDATRQEFILLSDTLGVSTLVDALNNRFPAAATPSTVLGPFFVADAPRATLGADIDGGDGSGERLHVTAEIVDLAGAAIPGAVVDVWHADAEGFYDVQRDGGKRRARRGRFTADGAGRVHFWTTMPASYPVPHDGPVGEMLAATGRHAWRPAHVHFMIAAPGYRRLVTHVFVAGDRYLESDAVFGVKEALIAEYRAMPAGRAPDGTKMAAPYRTLAYRFVLTPEDPAGGK</sequence>
<dbReference type="GO" id="GO:0018576">
    <property type="term" value="F:catechol 1,2-dioxygenase activity"/>
    <property type="evidence" value="ECO:0007669"/>
    <property type="project" value="InterPro"/>
</dbReference>
<evidence type="ECO:0000256" key="1">
    <source>
        <dbReference type="ARBA" id="ARBA00001965"/>
    </source>
</evidence>
<evidence type="ECO:0000256" key="5">
    <source>
        <dbReference type="ARBA" id="ARBA00023002"/>
    </source>
</evidence>
<feature type="domain" description="Intradiol ring-cleavage dioxygenases" evidence="7">
    <location>
        <begin position="102"/>
        <end position="284"/>
    </location>
</feature>
<dbReference type="Pfam" id="PF00775">
    <property type="entry name" value="Dioxygenase_C"/>
    <property type="match status" value="1"/>
</dbReference>
<evidence type="ECO:0000256" key="4">
    <source>
        <dbReference type="ARBA" id="ARBA00022964"/>
    </source>
</evidence>
<name>A0A8J4M611_9PROT</name>
<keyword evidence="4" id="KW-0223">Dioxygenase</keyword>